<feature type="compositionally biased region" description="Polar residues" evidence="1">
    <location>
        <begin position="654"/>
        <end position="671"/>
    </location>
</feature>
<keyword evidence="3" id="KW-1185">Reference proteome</keyword>
<feature type="region of interest" description="Disordered" evidence="1">
    <location>
        <begin position="620"/>
        <end position="748"/>
    </location>
</feature>
<sequence length="923" mass="105182">MEIIQQNNDDQTKLIETKIRSIAKHLPSPVKAIGILMQFSQHLKKDVQLRSKLSIILNGNVTCEVAESGVKQILKHFGNPVESNQYYMLLKQLLERIVPIMLDKEGLKFLISFVEDSEFSGTIDAELNIKKSTRKALDLILILSYAFPQYFCDDYIYSTFLKLLHSEDDIVAEKTLKIFCNITNEPGLDKNQMCNTLNHHMLRFIESGTPKQVKHALYCLAHVVKNREEVFGNILHKLKRHFTLESPHFRAALVAVGHIAFMCQNMFACELKTIVAKVVVKDLLMLEKNLPYKGNELWVPFDSLPNETKVKLEGMKVMVRWLLGLKDVIKPAMSTFRLLNTIIEHRGDLMERGHNAPMENSWMRVTAAGCLLRLCREPNYSESLTLQQFQRLAYVITDECFEVRNIFVEKLNKGLHFMKLPLEFLAIYALGGLEPDATLKDNIKKNLACNIKKRRDLISNGTLSPNNEPLHLPDYALQYAVHLLAHAPFLREYNNVPSLLKVQKCLSFFLETLILKNIGYSFSFFKRLLEDIKQTKDKQDPENAEVNLKLYAVSDLALNILMSQHKLILKDFPARPKLNPRFFTDPDPNYSNLETYLPAKLLNLKSLKKAGFDIQVFNTSENEPSTSTMNKKTKATSRNSKASVKKLPPEKNTKYSMAYQSNSEPETNSLHSASDLSDVESSVDSGNEEYPSSVRTRTRTRNNKTIKQKKVPSLKKKQLSKSPLIKRSSKNNYLSNKRSKKLSPDSNLTEYDDNLSSSVSIISIDASCPSNYQHLIKECTVELDKIELKEHTSKVLNVAKNHLVSNKRKQSDFKSEDDLSDQDSSSNIHNGKLTKKGRSNKKNSSLKSLNKKGKQSTSKDEENNNVPKLPAKSVKNKQTIESPKRTLRNKKPTVKGGNEKKSERKLPTKSTRNKQLNGKPKKN</sequence>
<feature type="compositionally biased region" description="Basic residues" evidence="1">
    <location>
        <begin position="696"/>
        <end position="719"/>
    </location>
</feature>
<dbReference type="AlphaFoldDB" id="A0AAV4S4E2"/>
<accession>A0AAV4S4E2</accession>
<organism evidence="2 3">
    <name type="scientific">Caerostris darwini</name>
    <dbReference type="NCBI Taxonomy" id="1538125"/>
    <lineage>
        <taxon>Eukaryota</taxon>
        <taxon>Metazoa</taxon>
        <taxon>Ecdysozoa</taxon>
        <taxon>Arthropoda</taxon>
        <taxon>Chelicerata</taxon>
        <taxon>Arachnida</taxon>
        <taxon>Araneae</taxon>
        <taxon>Araneomorphae</taxon>
        <taxon>Entelegynae</taxon>
        <taxon>Araneoidea</taxon>
        <taxon>Araneidae</taxon>
        <taxon>Caerostris</taxon>
    </lineage>
</organism>
<dbReference type="Gene3D" id="1.25.10.10">
    <property type="entry name" value="Leucine-rich Repeat Variant"/>
    <property type="match status" value="1"/>
</dbReference>
<evidence type="ECO:0000313" key="2">
    <source>
        <dbReference type="EMBL" id="GIY28879.1"/>
    </source>
</evidence>
<proteinExistence type="predicted"/>
<feature type="compositionally biased region" description="Basic residues" evidence="1">
    <location>
        <begin position="832"/>
        <end position="841"/>
    </location>
</feature>
<reference evidence="2 3" key="1">
    <citation type="submission" date="2021-06" db="EMBL/GenBank/DDBJ databases">
        <title>Caerostris darwini draft genome.</title>
        <authorList>
            <person name="Kono N."/>
            <person name="Arakawa K."/>
        </authorList>
    </citation>
    <scope>NUCLEOTIDE SEQUENCE [LARGE SCALE GENOMIC DNA]</scope>
</reference>
<gene>
    <name evidence="2" type="primary">PDS5B</name>
    <name evidence="2" type="ORF">CDAR_388941</name>
</gene>
<evidence type="ECO:0000313" key="3">
    <source>
        <dbReference type="Proteomes" id="UP001054837"/>
    </source>
</evidence>
<feature type="compositionally biased region" description="Low complexity" evidence="1">
    <location>
        <begin position="672"/>
        <end position="685"/>
    </location>
</feature>
<feature type="compositionally biased region" description="Polar residues" evidence="1">
    <location>
        <begin position="620"/>
        <end position="642"/>
    </location>
</feature>
<evidence type="ECO:0000256" key="1">
    <source>
        <dbReference type="SAM" id="MobiDB-lite"/>
    </source>
</evidence>
<dbReference type="Proteomes" id="UP001054837">
    <property type="component" value="Unassembled WGS sequence"/>
</dbReference>
<name>A0AAV4S4E2_9ARAC</name>
<dbReference type="SUPFAM" id="SSF48371">
    <property type="entry name" value="ARM repeat"/>
    <property type="match status" value="1"/>
</dbReference>
<protein>
    <submittedName>
        <fullName evidence="2">Sister chromatid cohesion protein PDS5 homolog B</fullName>
    </submittedName>
</protein>
<dbReference type="Pfam" id="PF20168">
    <property type="entry name" value="PDS5"/>
    <property type="match status" value="1"/>
</dbReference>
<dbReference type="EMBL" id="BPLQ01007231">
    <property type="protein sequence ID" value="GIY28879.1"/>
    <property type="molecule type" value="Genomic_DNA"/>
</dbReference>
<feature type="region of interest" description="Disordered" evidence="1">
    <location>
        <begin position="807"/>
        <end position="923"/>
    </location>
</feature>
<dbReference type="InterPro" id="IPR011989">
    <property type="entry name" value="ARM-like"/>
</dbReference>
<dbReference type="InterPro" id="IPR016024">
    <property type="entry name" value="ARM-type_fold"/>
</dbReference>
<feature type="compositionally biased region" description="Basic and acidic residues" evidence="1">
    <location>
        <begin position="897"/>
        <end position="906"/>
    </location>
</feature>
<comment type="caution">
    <text evidence="2">The sequence shown here is derived from an EMBL/GenBank/DDBJ whole genome shotgun (WGS) entry which is preliminary data.</text>
</comment>